<evidence type="ECO:0000256" key="2">
    <source>
        <dbReference type="ARBA" id="ARBA00023235"/>
    </source>
</evidence>
<dbReference type="Proteomes" id="UP000296144">
    <property type="component" value="Unassembled WGS sequence"/>
</dbReference>
<dbReference type="CDD" id="cd01398">
    <property type="entry name" value="RPI_A"/>
    <property type="match status" value="1"/>
</dbReference>
<dbReference type="PANTHER" id="PTHR11934">
    <property type="entry name" value="RIBOSE-5-PHOSPHATE ISOMERASE"/>
    <property type="match status" value="1"/>
</dbReference>
<feature type="binding site" evidence="3">
    <location>
        <begin position="94"/>
        <end position="97"/>
    </location>
    <ligand>
        <name>substrate</name>
    </ligand>
</feature>
<dbReference type="NCBIfam" id="NF001924">
    <property type="entry name" value="PRK00702.1"/>
    <property type="match status" value="1"/>
</dbReference>
<dbReference type="GO" id="GO:0004751">
    <property type="term" value="F:ribose-5-phosphate isomerase activity"/>
    <property type="evidence" value="ECO:0007669"/>
    <property type="project" value="UniProtKB-UniRule"/>
</dbReference>
<feature type="binding site" evidence="3">
    <location>
        <begin position="81"/>
        <end position="84"/>
    </location>
    <ligand>
        <name>substrate</name>
    </ligand>
</feature>
<organism evidence="4 5">
    <name type="scientific">Candidatus Pantoea edessiphila</name>
    <dbReference type="NCBI Taxonomy" id="2044610"/>
    <lineage>
        <taxon>Bacteria</taxon>
        <taxon>Pseudomonadati</taxon>
        <taxon>Pseudomonadota</taxon>
        <taxon>Gammaproteobacteria</taxon>
        <taxon>Enterobacterales</taxon>
        <taxon>Erwiniaceae</taxon>
        <taxon>Pantoea</taxon>
    </lineage>
</organism>
<reference evidence="4 5" key="1">
    <citation type="journal article" date="2018" name="Genome Biol. Evol.">
        <title>Cladogenesis and Genomic Streamlining in Extracellular Endosymbionts of Tropical Stink Bugs.</title>
        <authorList>
            <person name="Otero-Bravo A."/>
            <person name="Goffredi S."/>
            <person name="Sabree Z.L."/>
        </authorList>
    </citation>
    <scope>NUCLEOTIDE SEQUENCE [LARGE SCALE GENOMIC DNA]</scope>
    <source>
        <strain evidence="4 5">SoEL</strain>
    </source>
</reference>
<dbReference type="FunFam" id="3.30.70.260:FF:000004">
    <property type="entry name" value="Ribose-5-phosphate isomerase A"/>
    <property type="match status" value="1"/>
</dbReference>
<evidence type="ECO:0000256" key="3">
    <source>
        <dbReference type="HAMAP-Rule" id="MF_00170"/>
    </source>
</evidence>
<dbReference type="InterPro" id="IPR020672">
    <property type="entry name" value="Ribose5P_isomerase_typA_subgr"/>
</dbReference>
<keyword evidence="5" id="KW-1185">Reference proteome</keyword>
<comment type="subunit">
    <text evidence="3">Homodimer.</text>
</comment>
<proteinExistence type="inferred from homology"/>
<dbReference type="Gene3D" id="3.40.50.1360">
    <property type="match status" value="1"/>
</dbReference>
<gene>
    <name evidence="3" type="primary">rpiA</name>
    <name evidence="4" type="ORF">CRV10_02965</name>
</gene>
<evidence type="ECO:0000313" key="5">
    <source>
        <dbReference type="Proteomes" id="UP000296144"/>
    </source>
</evidence>
<dbReference type="OrthoDB" id="5870696at2"/>
<dbReference type="SUPFAM" id="SSF75445">
    <property type="entry name" value="D-ribose-5-phosphate isomerase (RpiA), lid domain"/>
    <property type="match status" value="1"/>
</dbReference>
<dbReference type="FunFam" id="3.40.50.1360:FF:000001">
    <property type="entry name" value="Ribose-5-phosphate isomerase A"/>
    <property type="match status" value="1"/>
</dbReference>
<dbReference type="UniPathway" id="UPA00115">
    <property type="reaction ID" value="UER00412"/>
</dbReference>
<keyword evidence="2 3" id="KW-0413">Isomerase</keyword>
<comment type="pathway">
    <text evidence="3">Carbohydrate degradation; pentose phosphate pathway; D-ribose 5-phosphate from D-ribulose 5-phosphate (non-oxidative stage): step 1/1.</text>
</comment>
<dbReference type="SUPFAM" id="SSF100950">
    <property type="entry name" value="NagB/RpiA/CoA transferase-like"/>
    <property type="match status" value="1"/>
</dbReference>
<feature type="binding site" evidence="3">
    <location>
        <position position="121"/>
    </location>
    <ligand>
        <name>substrate</name>
    </ligand>
</feature>
<dbReference type="NCBIfam" id="TIGR00021">
    <property type="entry name" value="rpiA"/>
    <property type="match status" value="1"/>
</dbReference>
<name>A0A2P5SVR7_9GAMM</name>
<dbReference type="RefSeq" id="WP_136130355.1">
    <property type="nucleotide sequence ID" value="NZ_PDKU01000004.1"/>
</dbReference>
<evidence type="ECO:0000256" key="1">
    <source>
        <dbReference type="ARBA" id="ARBA00001713"/>
    </source>
</evidence>
<dbReference type="GO" id="GO:0009052">
    <property type="term" value="P:pentose-phosphate shunt, non-oxidative branch"/>
    <property type="evidence" value="ECO:0007669"/>
    <property type="project" value="UniProtKB-UniRule"/>
</dbReference>
<comment type="caution">
    <text evidence="4">The sequence shown here is derived from an EMBL/GenBank/DDBJ whole genome shotgun (WGS) entry which is preliminary data.</text>
</comment>
<dbReference type="InterPro" id="IPR004788">
    <property type="entry name" value="Ribose5P_isomerase_type_A"/>
</dbReference>
<dbReference type="Gene3D" id="3.30.70.260">
    <property type="match status" value="1"/>
</dbReference>
<comment type="similarity">
    <text evidence="3">Belongs to the ribose 5-phosphate isomerase family.</text>
</comment>
<comment type="function">
    <text evidence="3">Catalyzes the reversible conversion of ribose-5-phosphate to ribulose 5-phosphate.</text>
</comment>
<protein>
    <recommendedName>
        <fullName evidence="3">Ribose-5-phosphate isomerase A</fullName>
        <ecNumber evidence="3">5.3.1.6</ecNumber>
    </recommendedName>
    <alternativeName>
        <fullName evidence="3">Phosphoriboisomerase A</fullName>
        <shortName evidence="3">PRI</shortName>
    </alternativeName>
</protein>
<dbReference type="GO" id="GO:0005829">
    <property type="term" value="C:cytosol"/>
    <property type="evidence" value="ECO:0007669"/>
    <property type="project" value="TreeGrafter"/>
</dbReference>
<dbReference type="EMBL" id="PDKU01000004">
    <property type="protein sequence ID" value="PPI86412.1"/>
    <property type="molecule type" value="Genomic_DNA"/>
</dbReference>
<dbReference type="InterPro" id="IPR037171">
    <property type="entry name" value="NagB/RpiA_transferase-like"/>
</dbReference>
<sequence length="219" mass="23790">MNQNKLKEAVGWAAIDFIKPNIIVGIGTGSTVDYFIEALSSIKHRIKGVVSSSAKSTHKLKKFGMNIIDLNDINSLPFYIDSADEIDSARCMIKGGGAALTQEKIIASAADKFICIIDSSKKVSTLGKFPLPIEVIPMARNFVIRELEKIGGNPRYRHKIVTENGNIILDVHNLIISDPVSLERSINCIPGVVTVGIFASRKADIVLISNDNGVETIIT</sequence>
<dbReference type="AlphaFoldDB" id="A0A2P5SVR7"/>
<dbReference type="Pfam" id="PF06026">
    <property type="entry name" value="Rib_5-P_isom_A"/>
    <property type="match status" value="1"/>
</dbReference>
<dbReference type="PANTHER" id="PTHR11934:SF0">
    <property type="entry name" value="RIBOSE-5-PHOSPHATE ISOMERASE"/>
    <property type="match status" value="1"/>
</dbReference>
<accession>A0A2P5SVR7</accession>
<comment type="catalytic activity">
    <reaction evidence="1 3">
        <text>aldehydo-D-ribose 5-phosphate = D-ribulose 5-phosphate</text>
        <dbReference type="Rhea" id="RHEA:14657"/>
        <dbReference type="ChEBI" id="CHEBI:58121"/>
        <dbReference type="ChEBI" id="CHEBI:58273"/>
        <dbReference type="EC" id="5.3.1.6"/>
    </reaction>
</comment>
<dbReference type="HAMAP" id="MF_00170">
    <property type="entry name" value="Rib_5P_isom_A"/>
    <property type="match status" value="1"/>
</dbReference>
<evidence type="ECO:0000313" key="4">
    <source>
        <dbReference type="EMBL" id="PPI86412.1"/>
    </source>
</evidence>
<feature type="active site" description="Proton acceptor" evidence="3">
    <location>
        <position position="103"/>
    </location>
</feature>
<feature type="binding site" evidence="3">
    <location>
        <begin position="28"/>
        <end position="31"/>
    </location>
    <ligand>
        <name>substrate</name>
    </ligand>
</feature>
<dbReference type="GO" id="GO:0006014">
    <property type="term" value="P:D-ribose metabolic process"/>
    <property type="evidence" value="ECO:0007669"/>
    <property type="project" value="TreeGrafter"/>
</dbReference>
<dbReference type="EC" id="5.3.1.6" evidence="3"/>